<feature type="domain" description="AB hydrolase-1" evidence="10">
    <location>
        <begin position="21"/>
        <end position="129"/>
    </location>
</feature>
<dbReference type="EMBL" id="VFMO01000001">
    <property type="protein sequence ID" value="TQJ15887.1"/>
    <property type="molecule type" value="Genomic_DNA"/>
</dbReference>
<dbReference type="Gene3D" id="3.40.50.1820">
    <property type="entry name" value="alpha/beta hydrolase"/>
    <property type="match status" value="1"/>
</dbReference>
<dbReference type="Proteomes" id="UP000320806">
    <property type="component" value="Unassembled WGS sequence"/>
</dbReference>
<keyword evidence="12" id="KW-1185">Reference proteome</keyword>
<evidence type="ECO:0000256" key="3">
    <source>
        <dbReference type="ARBA" id="ARBA00010088"/>
    </source>
</evidence>
<evidence type="ECO:0000256" key="7">
    <source>
        <dbReference type="ARBA" id="ARBA00022670"/>
    </source>
</evidence>
<dbReference type="GO" id="GO:0004177">
    <property type="term" value="F:aminopeptidase activity"/>
    <property type="evidence" value="ECO:0007669"/>
    <property type="project" value="UniProtKB-KW"/>
</dbReference>
<dbReference type="InterPro" id="IPR000073">
    <property type="entry name" value="AB_hydrolase_1"/>
</dbReference>
<dbReference type="InterPro" id="IPR002410">
    <property type="entry name" value="Peptidase_S33"/>
</dbReference>
<dbReference type="InterPro" id="IPR005944">
    <property type="entry name" value="Pro_iminopeptidase"/>
</dbReference>
<evidence type="ECO:0000313" key="11">
    <source>
        <dbReference type="EMBL" id="TQJ15887.1"/>
    </source>
</evidence>
<dbReference type="EC" id="3.4.11.5" evidence="4"/>
<evidence type="ECO:0000256" key="1">
    <source>
        <dbReference type="ARBA" id="ARBA00001585"/>
    </source>
</evidence>
<dbReference type="PANTHER" id="PTHR43722">
    <property type="entry name" value="PROLINE IMINOPEPTIDASE"/>
    <property type="match status" value="1"/>
</dbReference>
<keyword evidence="5" id="KW-0031">Aminopeptidase</keyword>
<accession>A0A542EKM4</accession>
<protein>
    <recommendedName>
        <fullName evidence="4">prolyl aminopeptidase</fullName>
        <ecNumber evidence="4">3.4.11.5</ecNumber>
    </recommendedName>
    <alternativeName>
        <fullName evidence="9">Prolyl aminopeptidase</fullName>
    </alternativeName>
</protein>
<organism evidence="11 12">
    <name type="scientific">Yimella lutea</name>
    <dbReference type="NCBI Taxonomy" id="587872"/>
    <lineage>
        <taxon>Bacteria</taxon>
        <taxon>Bacillati</taxon>
        <taxon>Actinomycetota</taxon>
        <taxon>Actinomycetes</taxon>
        <taxon>Micrococcales</taxon>
        <taxon>Dermacoccaceae</taxon>
        <taxon>Yimella</taxon>
    </lineage>
</organism>
<dbReference type="GO" id="GO:0005737">
    <property type="term" value="C:cytoplasm"/>
    <property type="evidence" value="ECO:0007669"/>
    <property type="project" value="UniProtKB-SubCell"/>
</dbReference>
<proteinExistence type="inferred from homology"/>
<reference evidence="11 12" key="1">
    <citation type="submission" date="2019-06" db="EMBL/GenBank/DDBJ databases">
        <title>Sequencing the genomes of 1000 actinobacteria strains.</title>
        <authorList>
            <person name="Klenk H.-P."/>
        </authorList>
    </citation>
    <scope>NUCLEOTIDE SEQUENCE [LARGE SCALE GENOMIC DNA]</scope>
    <source>
        <strain evidence="11 12">DSM 19828</strain>
    </source>
</reference>
<keyword evidence="6" id="KW-0963">Cytoplasm</keyword>
<sequence length="230" mass="25439">MVAAGEEVWLHVATCGEGPDVLVLSGGPGCVNYLSDETLAPHGFRAWFPDPRGVGRSGGGPHDMAQAILDLETIRHELGIAAWMVIGHSWGSDLAVRYALEQPARVKAVIGVAGHGLHRDREWSDAYEAGKSGEPSIAIDFVPEIHDSLWTSFPDWIHQPTLWRRLADTAVPMRFIGAGHDIRPNWPLRQLAALVPRGEFEFVPDVVHDFWHTDGQLWRATITDACTRYL</sequence>
<evidence type="ECO:0000259" key="10">
    <source>
        <dbReference type="Pfam" id="PF00561"/>
    </source>
</evidence>
<dbReference type="AlphaFoldDB" id="A0A542EKM4"/>
<comment type="similarity">
    <text evidence="3">Belongs to the peptidase S33 family.</text>
</comment>
<dbReference type="RefSeq" id="WP_141929317.1">
    <property type="nucleotide sequence ID" value="NZ_BAABCI010000023.1"/>
</dbReference>
<evidence type="ECO:0000256" key="9">
    <source>
        <dbReference type="ARBA" id="ARBA00029605"/>
    </source>
</evidence>
<dbReference type="GO" id="GO:0006508">
    <property type="term" value="P:proteolysis"/>
    <property type="evidence" value="ECO:0007669"/>
    <property type="project" value="UniProtKB-KW"/>
</dbReference>
<dbReference type="PANTHER" id="PTHR43722:SF1">
    <property type="entry name" value="PROLINE IMINOPEPTIDASE"/>
    <property type="match status" value="1"/>
</dbReference>
<evidence type="ECO:0000313" key="12">
    <source>
        <dbReference type="Proteomes" id="UP000320806"/>
    </source>
</evidence>
<dbReference type="InterPro" id="IPR029058">
    <property type="entry name" value="AB_hydrolase_fold"/>
</dbReference>
<dbReference type="PRINTS" id="PR00793">
    <property type="entry name" value="PROAMNOPTASE"/>
</dbReference>
<name>A0A542EKM4_9MICO</name>
<comment type="catalytic activity">
    <reaction evidence="1">
        <text>Release of N-terminal proline from a peptide.</text>
        <dbReference type="EC" id="3.4.11.5"/>
    </reaction>
</comment>
<comment type="subcellular location">
    <subcellularLocation>
        <location evidence="2">Cytoplasm</location>
    </subcellularLocation>
</comment>
<evidence type="ECO:0000256" key="6">
    <source>
        <dbReference type="ARBA" id="ARBA00022490"/>
    </source>
</evidence>
<dbReference type="SUPFAM" id="SSF53474">
    <property type="entry name" value="alpha/beta-Hydrolases"/>
    <property type="match status" value="1"/>
</dbReference>
<evidence type="ECO:0000256" key="2">
    <source>
        <dbReference type="ARBA" id="ARBA00004496"/>
    </source>
</evidence>
<keyword evidence="8" id="KW-0378">Hydrolase</keyword>
<keyword evidence="7" id="KW-0645">Protease</keyword>
<evidence type="ECO:0000256" key="4">
    <source>
        <dbReference type="ARBA" id="ARBA00012568"/>
    </source>
</evidence>
<gene>
    <name evidence="11" type="ORF">FB459_3464</name>
</gene>
<evidence type="ECO:0000256" key="5">
    <source>
        <dbReference type="ARBA" id="ARBA00022438"/>
    </source>
</evidence>
<evidence type="ECO:0000256" key="8">
    <source>
        <dbReference type="ARBA" id="ARBA00022801"/>
    </source>
</evidence>
<dbReference type="OrthoDB" id="9796770at2"/>
<comment type="caution">
    <text evidence="11">The sequence shown here is derived from an EMBL/GenBank/DDBJ whole genome shotgun (WGS) entry which is preliminary data.</text>
</comment>
<dbReference type="Pfam" id="PF00561">
    <property type="entry name" value="Abhydrolase_1"/>
    <property type="match status" value="1"/>
</dbReference>